<gene>
    <name evidence="1" type="ORF">QUF89_07000</name>
</gene>
<sequence>MSLTTMPNMDHLTKEKGQITVQILNKCAVAKEMIKQMDKKGAAKRMAL</sequence>
<evidence type="ECO:0000313" key="1">
    <source>
        <dbReference type="EMBL" id="MDM5451949.1"/>
    </source>
</evidence>
<dbReference type="AlphaFoldDB" id="A0AAW7IBY4"/>
<protein>
    <submittedName>
        <fullName evidence="1">Uncharacterized protein</fullName>
    </submittedName>
</protein>
<comment type="caution">
    <text evidence="1">The sequence shown here is derived from an EMBL/GenBank/DDBJ whole genome shotgun (WGS) entry which is preliminary data.</text>
</comment>
<proteinExistence type="predicted"/>
<dbReference type="Proteomes" id="UP001234602">
    <property type="component" value="Unassembled WGS sequence"/>
</dbReference>
<evidence type="ECO:0000313" key="2">
    <source>
        <dbReference type="Proteomes" id="UP001234602"/>
    </source>
</evidence>
<accession>A0AAW7IBY4</accession>
<name>A0AAW7IBY4_9BACI</name>
<dbReference type="EMBL" id="JAUCEY010000008">
    <property type="protein sequence ID" value="MDM5451949.1"/>
    <property type="molecule type" value="Genomic_DNA"/>
</dbReference>
<reference evidence="1" key="1">
    <citation type="submission" date="2023-06" db="EMBL/GenBank/DDBJ databases">
        <title>Comparative genomics of Bacillaceae isolates and their secondary metabolite potential.</title>
        <authorList>
            <person name="Song L."/>
            <person name="Nielsen L.J."/>
            <person name="Mohite O."/>
            <person name="Xu X."/>
            <person name="Weber T."/>
            <person name="Kovacs A.T."/>
        </authorList>
    </citation>
    <scope>NUCLEOTIDE SEQUENCE</scope>
    <source>
        <strain evidence="1">D8_B_37</strain>
    </source>
</reference>
<organism evidence="1 2">
    <name type="scientific">Peribacillus simplex</name>
    <dbReference type="NCBI Taxonomy" id="1478"/>
    <lineage>
        <taxon>Bacteria</taxon>
        <taxon>Bacillati</taxon>
        <taxon>Bacillota</taxon>
        <taxon>Bacilli</taxon>
        <taxon>Bacillales</taxon>
        <taxon>Bacillaceae</taxon>
        <taxon>Peribacillus</taxon>
    </lineage>
</organism>